<accession>A0ABX8WFA9</accession>
<evidence type="ECO:0000313" key="1">
    <source>
        <dbReference type="EMBL" id="QYO75666.1"/>
    </source>
</evidence>
<name>A0ABX8WFA9_9HYPH</name>
<dbReference type="Proteomes" id="UP000825799">
    <property type="component" value="Chromosome"/>
</dbReference>
<reference evidence="1 2" key="1">
    <citation type="submission" date="2021-08" db="EMBL/GenBank/DDBJ databases">
        <title>Devosia salina sp. nov., isolated from the South China Sea sediment.</title>
        <authorList>
            <person name="Zhou Z."/>
        </authorList>
    </citation>
    <scope>NUCLEOTIDE SEQUENCE [LARGE SCALE GENOMIC DNA]</scope>
    <source>
        <strain evidence="1 2">SCS-3</strain>
    </source>
</reference>
<gene>
    <name evidence="1" type="ORF">K1X15_13615</name>
</gene>
<proteinExistence type="predicted"/>
<organism evidence="1 2">
    <name type="scientific">Devosia salina</name>
    <dbReference type="NCBI Taxonomy" id="2860336"/>
    <lineage>
        <taxon>Bacteria</taxon>
        <taxon>Pseudomonadati</taxon>
        <taxon>Pseudomonadota</taxon>
        <taxon>Alphaproteobacteria</taxon>
        <taxon>Hyphomicrobiales</taxon>
        <taxon>Devosiaceae</taxon>
        <taxon>Devosia</taxon>
    </lineage>
</organism>
<protein>
    <submittedName>
        <fullName evidence="1">Uncharacterized protein</fullName>
    </submittedName>
</protein>
<dbReference type="EMBL" id="CP080590">
    <property type="protein sequence ID" value="QYO75666.1"/>
    <property type="molecule type" value="Genomic_DNA"/>
</dbReference>
<dbReference type="RefSeq" id="WP_220304161.1">
    <property type="nucleotide sequence ID" value="NZ_CP080590.1"/>
</dbReference>
<sequence length="64" mass="6879">MAPDTDHEGLVTVRAILEAWSNGRITTREAIEMMELDDEAELLEVAADNGVDAPGPKPPPPEVP</sequence>
<evidence type="ECO:0000313" key="2">
    <source>
        <dbReference type="Proteomes" id="UP000825799"/>
    </source>
</evidence>
<keyword evidence="2" id="KW-1185">Reference proteome</keyword>